<reference evidence="1 2" key="1">
    <citation type="submission" date="2015-03" db="EMBL/GenBank/DDBJ databases">
        <authorList>
            <person name="Regsiter A."/>
            <person name="william w."/>
        </authorList>
    </citation>
    <scope>NUCLEOTIDE SEQUENCE [LARGE SCALE GENOMIC DNA]</scope>
    <source>
        <strain evidence="1 2">CB1</strain>
    </source>
</reference>
<evidence type="ECO:0000313" key="2">
    <source>
        <dbReference type="Proteomes" id="UP000078599"/>
    </source>
</evidence>
<sequence length="31" mass="3276">MQPYDEVCNQNPSIGLTGATSVSIALGKFFS</sequence>
<comment type="caution">
    <text evidence="1">The sequence shown here is derived from an EMBL/GenBank/DDBJ whole genome shotgun (WGS) entry which is preliminary data.</text>
</comment>
<dbReference type="EMBL" id="CTRI01000004">
    <property type="protein sequence ID" value="CQR29632.1"/>
    <property type="molecule type" value="Genomic_DNA"/>
</dbReference>
<keyword evidence="2" id="KW-1185">Reference proteome</keyword>
<accession>A0ABP1Z0U1</accession>
<evidence type="ECO:0000313" key="1">
    <source>
        <dbReference type="EMBL" id="CQR29632.1"/>
    </source>
</evidence>
<proteinExistence type="predicted"/>
<organism evidence="1 2">
    <name type="scientific">Thiomonas arsenitoxydans (strain DSM 22701 / CIP 110005 / 3As)</name>
    <dbReference type="NCBI Taxonomy" id="426114"/>
    <lineage>
        <taxon>Bacteria</taxon>
        <taxon>Pseudomonadati</taxon>
        <taxon>Pseudomonadota</taxon>
        <taxon>Betaproteobacteria</taxon>
        <taxon>Burkholderiales</taxon>
        <taxon>Thiomonas</taxon>
    </lineage>
</organism>
<gene>
    <name evidence="1" type="ORF">THICB1_120124</name>
</gene>
<protein>
    <submittedName>
        <fullName evidence="1">Uncharacterized protein</fullName>
    </submittedName>
</protein>
<name>A0ABP1Z0U1_THIA3</name>
<dbReference type="Proteomes" id="UP000078599">
    <property type="component" value="Unassembled WGS sequence"/>
</dbReference>